<accession>A0A6G1FYL5</accession>
<reference evidence="1 3" key="1">
    <citation type="submission" date="2020-01" db="EMBL/GenBank/DDBJ databases">
        <authorList>
            <consortium name="DOE Joint Genome Institute"/>
            <person name="Haridas S."/>
            <person name="Albert R."/>
            <person name="Binder M."/>
            <person name="Bloem J."/>
            <person name="Labutti K."/>
            <person name="Salamov A."/>
            <person name="Andreopoulos B."/>
            <person name="Baker S.E."/>
            <person name="Barry K."/>
            <person name="Bills G."/>
            <person name="Bluhm B.H."/>
            <person name="Cannon C."/>
            <person name="Castanera R."/>
            <person name="Culley D.E."/>
            <person name="Daum C."/>
            <person name="Ezra D."/>
            <person name="Gonzalez J.B."/>
            <person name="Henrissat B."/>
            <person name="Kuo A."/>
            <person name="Liang C."/>
            <person name="Lipzen A."/>
            <person name="Lutzoni F."/>
            <person name="Magnuson J."/>
            <person name="Mondo S."/>
            <person name="Nolan M."/>
            <person name="Ohm R."/>
            <person name="Pangilinan J."/>
            <person name="Park H.-J."/>
            <person name="Ramirez L."/>
            <person name="Alfaro M."/>
            <person name="Sun H."/>
            <person name="Tritt A."/>
            <person name="Yoshinaga Y."/>
            <person name="Zwiers L.-H."/>
            <person name="Turgeon B.G."/>
            <person name="Goodwin S.B."/>
            <person name="Spatafora J.W."/>
            <person name="Crous P.W."/>
            <person name="Grigoriev I.V."/>
        </authorList>
    </citation>
    <scope>NUCLEOTIDE SEQUENCE</scope>
    <source>
        <strain evidence="1 3">CBS 781.70</strain>
    </source>
</reference>
<dbReference type="RefSeq" id="XP_033532290.1">
    <property type="nucleotide sequence ID" value="XM_033676586.1"/>
</dbReference>
<dbReference type="EMBL" id="ML975165">
    <property type="protein sequence ID" value="KAF1810659.1"/>
    <property type="molecule type" value="Genomic_DNA"/>
</dbReference>
<name>A0A6G1FYL5_9PEZI</name>
<dbReference type="OrthoDB" id="4360026at2759"/>
<sequence>LRGATPEFTRALNARKIMSSMILTMENPDEQSYCIWHPEVAEQKTYRERALKYPAMKYQVGQACAMVGCVNLY</sequence>
<dbReference type="AlphaFoldDB" id="A0A6G1FYL5"/>
<feature type="non-terminal residue" evidence="1">
    <location>
        <position position="1"/>
    </location>
</feature>
<evidence type="ECO:0000313" key="2">
    <source>
        <dbReference type="Proteomes" id="UP000504638"/>
    </source>
</evidence>
<dbReference type="GeneID" id="54417156"/>
<dbReference type="Proteomes" id="UP000504638">
    <property type="component" value="Unplaced"/>
</dbReference>
<gene>
    <name evidence="1 3" type="ORF">P152DRAFT_400722</name>
</gene>
<reference evidence="3" key="3">
    <citation type="submission" date="2025-04" db="UniProtKB">
        <authorList>
            <consortium name="RefSeq"/>
        </authorList>
    </citation>
    <scope>IDENTIFICATION</scope>
    <source>
        <strain evidence="3">CBS 781.70</strain>
    </source>
</reference>
<evidence type="ECO:0000313" key="3">
    <source>
        <dbReference type="RefSeq" id="XP_033532290.1"/>
    </source>
</evidence>
<keyword evidence="2" id="KW-1185">Reference proteome</keyword>
<reference evidence="3" key="2">
    <citation type="submission" date="2020-04" db="EMBL/GenBank/DDBJ databases">
        <authorList>
            <consortium name="NCBI Genome Project"/>
        </authorList>
    </citation>
    <scope>NUCLEOTIDE SEQUENCE</scope>
    <source>
        <strain evidence="3">CBS 781.70</strain>
    </source>
</reference>
<evidence type="ECO:0000313" key="1">
    <source>
        <dbReference type="EMBL" id="KAF1810659.1"/>
    </source>
</evidence>
<organism evidence="1">
    <name type="scientific">Eremomyces bilateralis CBS 781.70</name>
    <dbReference type="NCBI Taxonomy" id="1392243"/>
    <lineage>
        <taxon>Eukaryota</taxon>
        <taxon>Fungi</taxon>
        <taxon>Dikarya</taxon>
        <taxon>Ascomycota</taxon>
        <taxon>Pezizomycotina</taxon>
        <taxon>Dothideomycetes</taxon>
        <taxon>Dothideomycetes incertae sedis</taxon>
        <taxon>Eremomycetales</taxon>
        <taxon>Eremomycetaceae</taxon>
        <taxon>Eremomyces</taxon>
    </lineage>
</organism>
<protein>
    <submittedName>
        <fullName evidence="1 3">Uncharacterized protein</fullName>
    </submittedName>
</protein>
<proteinExistence type="predicted"/>